<comment type="caution">
    <text evidence="1">The sequence shown here is derived from an EMBL/GenBank/DDBJ whole genome shotgun (WGS) entry which is preliminary data.</text>
</comment>
<evidence type="ECO:0000313" key="2">
    <source>
        <dbReference type="Proteomes" id="UP000265354"/>
    </source>
</evidence>
<dbReference type="EMBL" id="BGZL01000007">
    <property type="protein sequence ID" value="GBQ01545.1"/>
    <property type="molecule type" value="Genomic_DNA"/>
</dbReference>
<accession>A0A388T2W2</accession>
<gene>
    <name evidence="1" type="ORF">SSP531S_29840</name>
</gene>
<evidence type="ECO:0000313" key="1">
    <source>
        <dbReference type="EMBL" id="GBQ01545.1"/>
    </source>
</evidence>
<protein>
    <submittedName>
        <fullName evidence="1">Uncharacterized protein</fullName>
    </submittedName>
</protein>
<sequence length="98" mass="11017">MLFDTARLHVHNVSTENSEGSDTRRIRLVSLCSRKPLFLPGLAIYARFISGSTSPDRPVPAVWSRPPRRAEINELMSSTALNNYRHNLGADAERLLVE</sequence>
<name>A0A388T2W2_9ACTN</name>
<proteinExistence type="predicted"/>
<dbReference type="AlphaFoldDB" id="A0A388T2W2"/>
<dbReference type="Proteomes" id="UP000265354">
    <property type="component" value="Unassembled WGS sequence"/>
</dbReference>
<organism evidence="1 2">
    <name type="scientific">Streptomyces spongiicola</name>
    <dbReference type="NCBI Taxonomy" id="1690221"/>
    <lineage>
        <taxon>Bacteria</taxon>
        <taxon>Bacillati</taxon>
        <taxon>Actinomycetota</taxon>
        <taxon>Actinomycetes</taxon>
        <taxon>Kitasatosporales</taxon>
        <taxon>Streptomycetaceae</taxon>
        <taxon>Streptomyces</taxon>
    </lineage>
</organism>
<reference evidence="1 2" key="1">
    <citation type="submission" date="2018-07" db="EMBL/GenBank/DDBJ databases">
        <title>Whole Genome Shotgun Sequence of Streptomyces spongiicola strain 531S.</title>
        <authorList>
            <person name="Dohra H."/>
            <person name="Kodani S."/>
        </authorList>
    </citation>
    <scope>NUCLEOTIDE SEQUENCE [LARGE SCALE GENOMIC DNA]</scope>
    <source>
        <strain evidence="1 2">531S</strain>
    </source>
</reference>